<dbReference type="Pfam" id="PF02625">
    <property type="entry name" value="XdhC_CoxI"/>
    <property type="match status" value="1"/>
</dbReference>
<feature type="domain" description="XdhC- CoxI" evidence="1">
    <location>
        <begin position="13"/>
        <end position="77"/>
    </location>
</feature>
<comment type="caution">
    <text evidence="3">The sequence shown here is derived from an EMBL/GenBank/DDBJ whole genome shotgun (WGS) entry which is preliminary data.</text>
</comment>
<evidence type="ECO:0000313" key="3">
    <source>
        <dbReference type="EMBL" id="MFD1670841.1"/>
    </source>
</evidence>
<sequence length="341" mass="37709">MEAIFNLIHNELQKGNDLELVSIVDSSGSAPRGSGAHMLIGAQGYLGGTIGGGSIEYKSISIAGELLANKVSELKHFNLLPNDDLGMLCGGKATVLYTFLNHEDTVTKDVFQQIVAKSDQHVEAWLLTKLVDETEATLGFYSEDTQFIGIDADMAYLTIKPNCWTADGATYFVEPISQSDKVYIYGAGHVAEALVPVLHNLNFYTVVLDDRTNLLTREHFATADELKLVDFSKDDLAQKLTAQDYGLVMTRSHEADYQMEVQLLNTPAFYLGIIGSRYKISKHARRLMDEEGFTKEEVARLHWPIGLDINAETPAEIAISIAGELIKERATQYQEVVDQKA</sequence>
<gene>
    <name evidence="3" type="ORF">ACFQ5M_01885</name>
</gene>
<evidence type="ECO:0000259" key="2">
    <source>
        <dbReference type="Pfam" id="PF13478"/>
    </source>
</evidence>
<evidence type="ECO:0000313" key="4">
    <source>
        <dbReference type="Proteomes" id="UP001597267"/>
    </source>
</evidence>
<dbReference type="Pfam" id="PF13478">
    <property type="entry name" value="XdhC_C"/>
    <property type="match status" value="1"/>
</dbReference>
<accession>A0ABW4J395</accession>
<organism evidence="3 4">
    <name type="scientific">Agrilactobacillus yilanensis</name>
    <dbReference type="NCBI Taxonomy" id="2485997"/>
    <lineage>
        <taxon>Bacteria</taxon>
        <taxon>Bacillati</taxon>
        <taxon>Bacillota</taxon>
        <taxon>Bacilli</taxon>
        <taxon>Lactobacillales</taxon>
        <taxon>Lactobacillaceae</taxon>
        <taxon>Agrilactobacillus</taxon>
    </lineage>
</organism>
<dbReference type="PANTHER" id="PTHR30388:SF6">
    <property type="entry name" value="XANTHINE DEHYDROGENASE SUBUNIT A-RELATED"/>
    <property type="match status" value="1"/>
</dbReference>
<dbReference type="RefSeq" id="WP_125712615.1">
    <property type="nucleotide sequence ID" value="NZ_JBHTOP010000002.1"/>
</dbReference>
<reference evidence="4" key="1">
    <citation type="journal article" date="2019" name="Int. J. Syst. Evol. Microbiol.">
        <title>The Global Catalogue of Microorganisms (GCM) 10K type strain sequencing project: providing services to taxonomists for standard genome sequencing and annotation.</title>
        <authorList>
            <consortium name="The Broad Institute Genomics Platform"/>
            <consortium name="The Broad Institute Genome Sequencing Center for Infectious Disease"/>
            <person name="Wu L."/>
            <person name="Ma J."/>
        </authorList>
    </citation>
    <scope>NUCLEOTIDE SEQUENCE [LARGE SCALE GENOMIC DNA]</scope>
    <source>
        <strain evidence="4">CCM 8896</strain>
    </source>
</reference>
<dbReference type="InterPro" id="IPR027051">
    <property type="entry name" value="XdhC_Rossmann_dom"/>
</dbReference>
<dbReference type="InterPro" id="IPR003777">
    <property type="entry name" value="XdhC_CoxI"/>
</dbReference>
<proteinExistence type="predicted"/>
<dbReference type="PANTHER" id="PTHR30388">
    <property type="entry name" value="ALDEHYDE OXIDOREDUCTASE MOLYBDENUM COFACTOR ASSEMBLY PROTEIN"/>
    <property type="match status" value="1"/>
</dbReference>
<dbReference type="Proteomes" id="UP001597267">
    <property type="component" value="Unassembled WGS sequence"/>
</dbReference>
<dbReference type="EMBL" id="JBHTOP010000002">
    <property type="protein sequence ID" value="MFD1670841.1"/>
    <property type="molecule type" value="Genomic_DNA"/>
</dbReference>
<evidence type="ECO:0000259" key="1">
    <source>
        <dbReference type="Pfam" id="PF02625"/>
    </source>
</evidence>
<dbReference type="Gene3D" id="3.40.50.720">
    <property type="entry name" value="NAD(P)-binding Rossmann-like Domain"/>
    <property type="match status" value="1"/>
</dbReference>
<feature type="domain" description="XdhC Rossmann" evidence="2">
    <location>
        <begin position="182"/>
        <end position="325"/>
    </location>
</feature>
<keyword evidence="4" id="KW-1185">Reference proteome</keyword>
<protein>
    <submittedName>
        <fullName evidence="3">XdhC family protein</fullName>
    </submittedName>
</protein>
<dbReference type="InterPro" id="IPR052698">
    <property type="entry name" value="MoCofactor_Util/Proc"/>
</dbReference>
<name>A0ABW4J395_9LACO</name>